<protein>
    <recommendedName>
        <fullName evidence="4">Dolichyl-phosphate-mannose-protein mannosyltransferase</fullName>
    </recommendedName>
</protein>
<comment type="caution">
    <text evidence="2">The sequence shown here is derived from an EMBL/GenBank/DDBJ whole genome shotgun (WGS) entry which is preliminary data.</text>
</comment>
<evidence type="ECO:0000256" key="1">
    <source>
        <dbReference type="SAM" id="Phobius"/>
    </source>
</evidence>
<organism evidence="2 3">
    <name type="scientific">Flavobacterium arundinis</name>
    <dbReference type="NCBI Taxonomy" id="3139143"/>
    <lineage>
        <taxon>Bacteria</taxon>
        <taxon>Pseudomonadati</taxon>
        <taxon>Bacteroidota</taxon>
        <taxon>Flavobacteriia</taxon>
        <taxon>Flavobacteriales</taxon>
        <taxon>Flavobacteriaceae</taxon>
        <taxon>Flavobacterium</taxon>
    </lineage>
</organism>
<proteinExistence type="predicted"/>
<keyword evidence="1" id="KW-0472">Membrane</keyword>
<feature type="transmembrane region" description="Helical" evidence="1">
    <location>
        <begin position="167"/>
        <end position="191"/>
    </location>
</feature>
<gene>
    <name evidence="2" type="ORF">AAEO56_09975</name>
</gene>
<dbReference type="RefSeq" id="WP_341696903.1">
    <property type="nucleotide sequence ID" value="NZ_JBBYHR010000004.1"/>
</dbReference>
<feature type="transmembrane region" description="Helical" evidence="1">
    <location>
        <begin position="82"/>
        <end position="102"/>
    </location>
</feature>
<accession>A0ABU9HWP2</accession>
<evidence type="ECO:0000313" key="3">
    <source>
        <dbReference type="Proteomes" id="UP001464555"/>
    </source>
</evidence>
<keyword evidence="3" id="KW-1185">Reference proteome</keyword>
<evidence type="ECO:0008006" key="4">
    <source>
        <dbReference type="Google" id="ProtNLM"/>
    </source>
</evidence>
<feature type="transmembrane region" description="Helical" evidence="1">
    <location>
        <begin position="362"/>
        <end position="380"/>
    </location>
</feature>
<reference evidence="2 3" key="1">
    <citation type="submission" date="2024-04" db="EMBL/GenBank/DDBJ databases">
        <title>Flavobacterium sp. DGU11 16S ribosomal RNA gene Genome sequencing and assembly.</title>
        <authorList>
            <person name="Park S."/>
        </authorList>
    </citation>
    <scope>NUCLEOTIDE SEQUENCE [LARGE SCALE GENOMIC DNA]</scope>
    <source>
        <strain evidence="2 3">DGU11</strain>
    </source>
</reference>
<feature type="transmembrane region" description="Helical" evidence="1">
    <location>
        <begin position="12"/>
        <end position="31"/>
    </location>
</feature>
<keyword evidence="1" id="KW-1133">Transmembrane helix</keyword>
<feature type="transmembrane region" description="Helical" evidence="1">
    <location>
        <begin position="138"/>
        <end position="155"/>
    </location>
</feature>
<keyword evidence="1" id="KW-0812">Transmembrane</keyword>
<feature type="transmembrane region" description="Helical" evidence="1">
    <location>
        <begin position="203"/>
        <end position="221"/>
    </location>
</feature>
<feature type="transmembrane region" description="Helical" evidence="1">
    <location>
        <begin position="386"/>
        <end position="404"/>
    </location>
</feature>
<evidence type="ECO:0000313" key="2">
    <source>
        <dbReference type="EMBL" id="MEL1244588.1"/>
    </source>
</evidence>
<sequence length="413" mass="47851">MKGFLFRYRYQILLVFIGIVWISLLNEILQIKNQNVIYSDSDNYRESADFLYHNFKAHYYRPLGMAAITGLPYLFGGDDTSVYNFSLVINVIAWLASALLLFSFLKKSLSDKMAFAFSLIFYSALGPLFTNFHLLTESLFTFIMLLSFYFIDRYYSRRSFYFLSLSISILLFAILIKPGAKLFCILIMLYFSRKLLKNVLNRSAILIYVTMSLIIFQCLMVRQEYGDFTLSYIDGVTYYNYLGNRAKLLNTNEEFVQANARARYMLSLPFPLQKETAVNDAVEQLKNNKINLIKAYLLNLADNTKSPSDCINVCKNLNGTSYFETAKNLMSIISKYQNRFFTVLGSFLALYCCFRTRRRPDIYTLMSLFILCNIAVSGISCQQGDRFHIVFFPFAILLIGKTYADKTKKHIPE</sequence>
<dbReference type="Proteomes" id="UP001464555">
    <property type="component" value="Unassembled WGS sequence"/>
</dbReference>
<name>A0ABU9HWP2_9FLAO</name>
<dbReference type="EMBL" id="JBBYHR010000004">
    <property type="protein sequence ID" value="MEL1244588.1"/>
    <property type="molecule type" value="Genomic_DNA"/>
</dbReference>